<reference evidence="1 2" key="1">
    <citation type="journal article" date="2023" name="Mol. Phylogenet. Evol.">
        <title>Genome-scale phylogeny and comparative genomics of the fungal order Sordariales.</title>
        <authorList>
            <person name="Hensen N."/>
            <person name="Bonometti L."/>
            <person name="Westerberg I."/>
            <person name="Brannstrom I.O."/>
            <person name="Guillou S."/>
            <person name="Cros-Aarteil S."/>
            <person name="Calhoun S."/>
            <person name="Haridas S."/>
            <person name="Kuo A."/>
            <person name="Mondo S."/>
            <person name="Pangilinan J."/>
            <person name="Riley R."/>
            <person name="LaButti K."/>
            <person name="Andreopoulos B."/>
            <person name="Lipzen A."/>
            <person name="Chen C."/>
            <person name="Yan M."/>
            <person name="Daum C."/>
            <person name="Ng V."/>
            <person name="Clum A."/>
            <person name="Steindorff A."/>
            <person name="Ohm R.A."/>
            <person name="Martin F."/>
            <person name="Silar P."/>
            <person name="Natvig D.O."/>
            <person name="Lalanne C."/>
            <person name="Gautier V."/>
            <person name="Ament-Velasquez S.L."/>
            <person name="Kruys A."/>
            <person name="Hutchinson M.I."/>
            <person name="Powell A.J."/>
            <person name="Barry K."/>
            <person name="Miller A.N."/>
            <person name="Grigoriev I.V."/>
            <person name="Debuchy R."/>
            <person name="Gladieux P."/>
            <person name="Hiltunen Thoren M."/>
            <person name="Johannesson H."/>
        </authorList>
    </citation>
    <scope>NUCLEOTIDE SEQUENCE [LARGE SCALE GENOMIC DNA]</scope>
    <source>
        <strain evidence="1 2">FGSC 10403</strain>
    </source>
</reference>
<evidence type="ECO:0000313" key="1">
    <source>
        <dbReference type="EMBL" id="KAK3498771.1"/>
    </source>
</evidence>
<gene>
    <name evidence="1" type="ORF">B0T23DRAFT_368528</name>
</gene>
<accession>A0AAJ0IEM6</accession>
<protein>
    <submittedName>
        <fullName evidence="1">Uncharacterized protein</fullName>
    </submittedName>
</protein>
<feature type="non-terminal residue" evidence="1">
    <location>
        <position position="1"/>
    </location>
</feature>
<sequence length="178" mass="19542">IPADTIVAIVAIVTQACMYAEAGTLCTLPLLSPAWHGSPRQSWWSSSRLAQIPHEQIPLYWTRDQTRPDRPVLYASCIFHPGYLAKPPIPANTGSAASVGRTLCAVCCKQASRLDLSGYLSMSVVRLVRLKAVPLKSGRSVETATSRKPKWILAMIMSCMIKCLLHPSRCTRRPVDPS</sequence>
<dbReference type="RefSeq" id="XP_062696404.1">
    <property type="nucleotide sequence ID" value="XM_062836448.1"/>
</dbReference>
<dbReference type="AlphaFoldDB" id="A0AAJ0IEM6"/>
<evidence type="ECO:0000313" key="2">
    <source>
        <dbReference type="Proteomes" id="UP001285908"/>
    </source>
</evidence>
<dbReference type="Proteomes" id="UP001285908">
    <property type="component" value="Unassembled WGS sequence"/>
</dbReference>
<keyword evidence="2" id="KW-1185">Reference proteome</keyword>
<organism evidence="1 2">
    <name type="scientific">Neurospora hispaniola</name>
    <dbReference type="NCBI Taxonomy" id="588809"/>
    <lineage>
        <taxon>Eukaryota</taxon>
        <taxon>Fungi</taxon>
        <taxon>Dikarya</taxon>
        <taxon>Ascomycota</taxon>
        <taxon>Pezizomycotina</taxon>
        <taxon>Sordariomycetes</taxon>
        <taxon>Sordariomycetidae</taxon>
        <taxon>Sordariales</taxon>
        <taxon>Sordariaceae</taxon>
        <taxon>Neurospora</taxon>
    </lineage>
</organism>
<proteinExistence type="predicted"/>
<dbReference type="GeneID" id="87874070"/>
<dbReference type="EMBL" id="JAULSX010000001">
    <property type="protein sequence ID" value="KAK3498771.1"/>
    <property type="molecule type" value="Genomic_DNA"/>
</dbReference>
<comment type="caution">
    <text evidence="1">The sequence shown here is derived from an EMBL/GenBank/DDBJ whole genome shotgun (WGS) entry which is preliminary data.</text>
</comment>
<name>A0AAJ0IEM6_9PEZI</name>